<gene>
    <name evidence="9" type="ORF">HMPREF0663_11794</name>
</gene>
<evidence type="ECO:0000256" key="5">
    <source>
        <dbReference type="ARBA" id="ARBA00023237"/>
    </source>
</evidence>
<evidence type="ECO:0000313" key="10">
    <source>
        <dbReference type="Proteomes" id="UP000005580"/>
    </source>
</evidence>
<keyword evidence="4" id="KW-0472">Membrane</keyword>
<dbReference type="Gene3D" id="1.25.40.390">
    <property type="match status" value="1"/>
</dbReference>
<comment type="similarity">
    <text evidence="2">Belongs to the SusD family.</text>
</comment>
<dbReference type="AlphaFoldDB" id="E7RRJ3"/>
<dbReference type="HOGENOM" id="CLU_015553_0_3_10"/>
<protein>
    <submittedName>
        <fullName evidence="9">SusD family protein</fullName>
    </submittedName>
</protein>
<feature type="signal peptide" evidence="6">
    <location>
        <begin position="1"/>
        <end position="23"/>
    </location>
</feature>
<keyword evidence="10" id="KW-1185">Reference proteome</keyword>
<evidence type="ECO:0000256" key="1">
    <source>
        <dbReference type="ARBA" id="ARBA00004442"/>
    </source>
</evidence>
<dbReference type="Pfam" id="PF14322">
    <property type="entry name" value="SusD-like_3"/>
    <property type="match status" value="1"/>
</dbReference>
<evidence type="ECO:0000313" key="9">
    <source>
        <dbReference type="EMBL" id="EFZ36881.1"/>
    </source>
</evidence>
<dbReference type="eggNOG" id="COG0614">
    <property type="taxonomic scope" value="Bacteria"/>
</dbReference>
<dbReference type="InterPro" id="IPR011990">
    <property type="entry name" value="TPR-like_helical_dom_sf"/>
</dbReference>
<dbReference type="GO" id="GO:0009279">
    <property type="term" value="C:cell outer membrane"/>
    <property type="evidence" value="ECO:0007669"/>
    <property type="project" value="UniProtKB-SubCell"/>
</dbReference>
<evidence type="ECO:0000256" key="3">
    <source>
        <dbReference type="ARBA" id="ARBA00022729"/>
    </source>
</evidence>
<accession>E7RRJ3</accession>
<feature type="domain" description="SusD-like N-terminal" evidence="8">
    <location>
        <begin position="100"/>
        <end position="245"/>
    </location>
</feature>
<sequence>MMIMNKKFSIFLMSIIGAGALLNSCVDLDSDKYFEDRKTLESVFSEKTQSEEWLAYAYSFLKGVNAEVGTKGGTGGGGGAFNPFCFDDDMYYGDRDNTYGDSKDGNFASYNAFHEGRYDENVGQDAWYNCYKGIFQASVFIHNIYRNKEMTPEQIEDYRGQARFVRAYYYWLLLRKYGPVPIIPDDGIDYTQSYDDIATPRSTYEEVANYISSEMIQAAKEIKYTKRDEGNAARPTKGACLATRAIAYIYAASPLANGQLANGSHPAGVTDAAAKQLVNYDGTPLLTMQYDEAKWARAAAACKDVMNLGVYDLYHASYRNSATDDAPVTITPPDDGNFSTKNWPNGWKDIDPYLSYRSLFDGVVNAAENPELIFSRVSNISTSDNEFGIGALVVHEMPVSLGGWNTHGLTQKMVDAYYMNDGTDVPGKDSEMNGGDGSERVTGWTTRADIRNGLYPELSASVSKGGINVSLQYVKREPRFYASVAFNGSVWECLGDPSVAKRNKQIFYYRAGGNGYLNAFSYLRTGIGCRKWYNPYDYISNTSDRYSTIREKVETAIRYADILLMYAEALNELNGTYQIASWDGSTTYTIGRDVEEMKKGINPVRIRAGLPDYTSAEYSDKDVLRTKIKRERMIEFMGEGKRYFDLRRWMDAPIEESKRVYGLNVFQTQAKRDEFQKVIPTYNLSATFSDRMYFWPISHSELKRNKKLTQNPGWTYND</sequence>
<feature type="domain" description="RagB/SusD" evidence="7">
    <location>
        <begin position="371"/>
        <end position="714"/>
    </location>
</feature>
<evidence type="ECO:0000259" key="7">
    <source>
        <dbReference type="Pfam" id="PF07980"/>
    </source>
</evidence>
<dbReference type="InterPro" id="IPR012944">
    <property type="entry name" value="SusD_RagB_dom"/>
</dbReference>
<dbReference type="STRING" id="28134.SAMN05444288_1431"/>
<proteinExistence type="inferred from homology"/>
<organism evidence="9 10">
    <name type="scientific">Hoylesella oralis ATCC 33269</name>
    <dbReference type="NCBI Taxonomy" id="873533"/>
    <lineage>
        <taxon>Bacteria</taxon>
        <taxon>Pseudomonadati</taxon>
        <taxon>Bacteroidota</taxon>
        <taxon>Bacteroidia</taxon>
        <taxon>Bacteroidales</taxon>
        <taxon>Prevotellaceae</taxon>
        <taxon>Hoylesella</taxon>
    </lineage>
</organism>
<feature type="chain" id="PRO_5003224182" evidence="6">
    <location>
        <begin position="24"/>
        <end position="718"/>
    </location>
</feature>
<comment type="caution">
    <text evidence="9">The sequence shown here is derived from an EMBL/GenBank/DDBJ whole genome shotgun (WGS) entry which is preliminary data.</text>
</comment>
<dbReference type="Proteomes" id="UP000005580">
    <property type="component" value="Unassembled WGS sequence"/>
</dbReference>
<keyword evidence="3 6" id="KW-0732">Signal</keyword>
<comment type="subcellular location">
    <subcellularLocation>
        <location evidence="1">Cell outer membrane</location>
    </subcellularLocation>
</comment>
<reference evidence="9" key="1">
    <citation type="submission" date="2011-01" db="EMBL/GenBank/DDBJ databases">
        <authorList>
            <person name="Muzny D."/>
            <person name="Qin X."/>
            <person name="Buhay C."/>
            <person name="Dugan-Rocha S."/>
            <person name="Ding Y."/>
            <person name="Chen G."/>
            <person name="Hawes A."/>
            <person name="Holder M."/>
            <person name="Jhangiani S."/>
            <person name="Johnson A."/>
            <person name="Khan Z."/>
            <person name="Li Z."/>
            <person name="Liu W."/>
            <person name="Liu X."/>
            <person name="Perez L."/>
            <person name="Shen H."/>
            <person name="Wang Q."/>
            <person name="Watt J."/>
            <person name="Xi L."/>
            <person name="Xin Y."/>
            <person name="Zhou J."/>
            <person name="Deng J."/>
            <person name="Jiang H."/>
            <person name="Liu Y."/>
            <person name="Qu J."/>
            <person name="Song X.-Z."/>
            <person name="Zhang L."/>
            <person name="Villasana D."/>
            <person name="Johnson A."/>
            <person name="Liu J."/>
            <person name="Liyanage D."/>
            <person name="Lorensuhewa L."/>
            <person name="Robinson T."/>
            <person name="Song A."/>
            <person name="Song B.-B."/>
            <person name="Dinh H."/>
            <person name="Thornton R."/>
            <person name="Coyle M."/>
            <person name="Francisco L."/>
            <person name="Jackson L."/>
            <person name="Javaid M."/>
            <person name="Korchina V."/>
            <person name="Kovar C."/>
            <person name="Mata R."/>
            <person name="Mathew T."/>
            <person name="Ngo R."/>
            <person name="Nguyen L."/>
            <person name="Nguyen N."/>
            <person name="Okwuonu G."/>
            <person name="Ongeri F."/>
            <person name="Pham C."/>
            <person name="Simmons D."/>
            <person name="Wilczek-Boney K."/>
            <person name="Hale W."/>
            <person name="Jakkamsetti A."/>
            <person name="Pham P."/>
            <person name="Ruth R."/>
            <person name="San Lucas F."/>
            <person name="Warren J."/>
            <person name="Zhang J."/>
            <person name="Zhao Z."/>
            <person name="Zhou C."/>
            <person name="Zhu D."/>
            <person name="Lee S."/>
            <person name="Bess C."/>
            <person name="Blankenburg K."/>
            <person name="Forbes L."/>
            <person name="Fu Q."/>
            <person name="Gubbala S."/>
            <person name="Hirani K."/>
            <person name="Jayaseelan J.C."/>
            <person name="Lara F."/>
            <person name="Munidasa M."/>
            <person name="Palculict T."/>
            <person name="Patil S."/>
            <person name="Pu L.-L."/>
            <person name="Saada N."/>
            <person name="Tang L."/>
            <person name="Weissenberger G."/>
            <person name="Zhu Y."/>
            <person name="Hemphill L."/>
            <person name="Shang Y."/>
            <person name="Youmans B."/>
            <person name="Ayvaz T."/>
            <person name="Ross M."/>
            <person name="Santibanez J."/>
            <person name="Aqrawi P."/>
            <person name="Gross S."/>
            <person name="Joshi V."/>
            <person name="Fowler G."/>
            <person name="Nazareth L."/>
            <person name="Reid J."/>
            <person name="Worley K."/>
            <person name="Petrosino J."/>
            <person name="Highlander S."/>
            <person name="Gibbs R."/>
        </authorList>
    </citation>
    <scope>NUCLEOTIDE SEQUENCE [LARGE SCALE GENOMIC DNA]</scope>
    <source>
        <strain evidence="9">ATCC 33269</strain>
    </source>
</reference>
<dbReference type="EMBL" id="AEPE02000005">
    <property type="protein sequence ID" value="EFZ36881.1"/>
    <property type="molecule type" value="Genomic_DNA"/>
</dbReference>
<name>E7RRJ3_9BACT</name>
<dbReference type="InterPro" id="IPR033985">
    <property type="entry name" value="SusD-like_N"/>
</dbReference>
<evidence type="ECO:0000256" key="6">
    <source>
        <dbReference type="SAM" id="SignalP"/>
    </source>
</evidence>
<dbReference type="SUPFAM" id="SSF48452">
    <property type="entry name" value="TPR-like"/>
    <property type="match status" value="1"/>
</dbReference>
<dbReference type="Pfam" id="PF07980">
    <property type="entry name" value="SusD_RagB"/>
    <property type="match status" value="1"/>
</dbReference>
<evidence type="ECO:0000256" key="4">
    <source>
        <dbReference type="ARBA" id="ARBA00023136"/>
    </source>
</evidence>
<keyword evidence="5" id="KW-0998">Cell outer membrane</keyword>
<evidence type="ECO:0000259" key="8">
    <source>
        <dbReference type="Pfam" id="PF14322"/>
    </source>
</evidence>
<evidence type="ECO:0000256" key="2">
    <source>
        <dbReference type="ARBA" id="ARBA00006275"/>
    </source>
</evidence>